<feature type="region of interest" description="Disordered" evidence="1">
    <location>
        <begin position="23"/>
        <end position="119"/>
    </location>
</feature>
<keyword evidence="2" id="KW-0732">Signal</keyword>
<feature type="compositionally biased region" description="Basic and acidic residues" evidence="1">
    <location>
        <begin position="63"/>
        <end position="82"/>
    </location>
</feature>
<protein>
    <submittedName>
        <fullName evidence="4">Uncharacterized protein</fullName>
    </submittedName>
</protein>
<dbReference type="AlphaFoldDB" id="A0A0N4ZT91"/>
<organism evidence="3 4">
    <name type="scientific">Parastrongyloides trichosuri</name>
    <name type="common">Possum-specific nematode worm</name>
    <dbReference type="NCBI Taxonomy" id="131310"/>
    <lineage>
        <taxon>Eukaryota</taxon>
        <taxon>Metazoa</taxon>
        <taxon>Ecdysozoa</taxon>
        <taxon>Nematoda</taxon>
        <taxon>Chromadorea</taxon>
        <taxon>Rhabditida</taxon>
        <taxon>Tylenchina</taxon>
        <taxon>Panagrolaimomorpha</taxon>
        <taxon>Strongyloidoidea</taxon>
        <taxon>Strongyloididae</taxon>
        <taxon>Parastrongyloides</taxon>
    </lineage>
</organism>
<reference evidence="4" key="1">
    <citation type="submission" date="2017-02" db="UniProtKB">
        <authorList>
            <consortium name="WormBaseParasite"/>
        </authorList>
    </citation>
    <scope>IDENTIFICATION</scope>
</reference>
<feature type="signal peptide" evidence="2">
    <location>
        <begin position="1"/>
        <end position="20"/>
    </location>
</feature>
<proteinExistence type="predicted"/>
<dbReference type="WBParaSite" id="PTRK_0001172000.1">
    <property type="protein sequence ID" value="PTRK_0001172000.1"/>
    <property type="gene ID" value="PTRK_0001172000"/>
</dbReference>
<keyword evidence="3" id="KW-1185">Reference proteome</keyword>
<dbReference type="Proteomes" id="UP000038045">
    <property type="component" value="Unplaced"/>
</dbReference>
<name>A0A0N4ZT91_PARTI</name>
<evidence type="ECO:0000313" key="4">
    <source>
        <dbReference type="WBParaSite" id="PTRK_0001172000.1"/>
    </source>
</evidence>
<feature type="chain" id="PRO_5005892193" evidence="2">
    <location>
        <begin position="21"/>
        <end position="179"/>
    </location>
</feature>
<sequence>MLVELLVFFLLFISVTHVKCANNKSKKLKRKNRRKPNERSGGQIKKVDKESKKSVNKVSEAPFDSKRTSGTRKTDEEGKEKTVGNSAPGAPGPTNISNNNIEKPIEPPKEPIQQAPPPVKIETNEKKAENDKANSKIQKILQGETRDPNEYPTLADAGDVFDNNATIEQNNVNIGKKIV</sequence>
<evidence type="ECO:0000256" key="1">
    <source>
        <dbReference type="SAM" id="MobiDB-lite"/>
    </source>
</evidence>
<evidence type="ECO:0000256" key="2">
    <source>
        <dbReference type="SAM" id="SignalP"/>
    </source>
</evidence>
<evidence type="ECO:0000313" key="3">
    <source>
        <dbReference type="Proteomes" id="UP000038045"/>
    </source>
</evidence>
<feature type="compositionally biased region" description="Basic residues" evidence="1">
    <location>
        <begin position="24"/>
        <end position="36"/>
    </location>
</feature>
<accession>A0A0N4ZT91</accession>